<dbReference type="InParanoid" id="A0A165B4B7"/>
<evidence type="ECO:0000313" key="2">
    <source>
        <dbReference type="EMBL" id="KZV79793.1"/>
    </source>
</evidence>
<feature type="region of interest" description="Disordered" evidence="1">
    <location>
        <begin position="96"/>
        <end position="125"/>
    </location>
</feature>
<sequence>MSAEVIFPDDSRWTGSKRLAARGLVRLPGSLVSGVGGCKLPPGPDVLVLAADESGATYSEITLTFNGTAVTLFGTELGAPASFDLDPILIPTITIPGHPTGPQHSAVCGGDELSDTNPDARPSQL</sequence>
<reference evidence="2 3" key="1">
    <citation type="journal article" date="2016" name="Mol. Biol. Evol.">
        <title>Comparative Genomics of Early-Diverging Mushroom-Forming Fungi Provides Insights into the Origins of Lignocellulose Decay Capabilities.</title>
        <authorList>
            <person name="Nagy L.G."/>
            <person name="Riley R."/>
            <person name="Tritt A."/>
            <person name="Adam C."/>
            <person name="Daum C."/>
            <person name="Floudas D."/>
            <person name="Sun H."/>
            <person name="Yadav J.S."/>
            <person name="Pangilinan J."/>
            <person name="Larsson K.H."/>
            <person name="Matsuura K."/>
            <person name="Barry K."/>
            <person name="Labutti K."/>
            <person name="Kuo R."/>
            <person name="Ohm R.A."/>
            <person name="Bhattacharya S.S."/>
            <person name="Shirouzu T."/>
            <person name="Yoshinaga Y."/>
            <person name="Martin F.M."/>
            <person name="Grigoriev I.V."/>
            <person name="Hibbett D.S."/>
        </authorList>
    </citation>
    <scope>NUCLEOTIDE SEQUENCE [LARGE SCALE GENOMIC DNA]</scope>
    <source>
        <strain evidence="2 3">HHB12029</strain>
    </source>
</reference>
<dbReference type="EMBL" id="KV426564">
    <property type="protein sequence ID" value="KZV79793.1"/>
    <property type="molecule type" value="Genomic_DNA"/>
</dbReference>
<keyword evidence="3" id="KW-1185">Reference proteome</keyword>
<evidence type="ECO:0000313" key="3">
    <source>
        <dbReference type="Proteomes" id="UP000077266"/>
    </source>
</evidence>
<protein>
    <submittedName>
        <fullName evidence="2">Uncharacterized protein</fullName>
    </submittedName>
</protein>
<dbReference type="AlphaFoldDB" id="A0A165B4B7"/>
<organism evidence="2 3">
    <name type="scientific">Exidia glandulosa HHB12029</name>
    <dbReference type="NCBI Taxonomy" id="1314781"/>
    <lineage>
        <taxon>Eukaryota</taxon>
        <taxon>Fungi</taxon>
        <taxon>Dikarya</taxon>
        <taxon>Basidiomycota</taxon>
        <taxon>Agaricomycotina</taxon>
        <taxon>Agaricomycetes</taxon>
        <taxon>Auriculariales</taxon>
        <taxon>Exidiaceae</taxon>
        <taxon>Exidia</taxon>
    </lineage>
</organism>
<name>A0A165B4B7_EXIGL</name>
<accession>A0A165B4B7</accession>
<evidence type="ECO:0000256" key="1">
    <source>
        <dbReference type="SAM" id="MobiDB-lite"/>
    </source>
</evidence>
<gene>
    <name evidence="2" type="ORF">EXIGLDRAFT_781861</name>
</gene>
<dbReference type="Proteomes" id="UP000077266">
    <property type="component" value="Unassembled WGS sequence"/>
</dbReference>
<proteinExistence type="predicted"/>